<keyword evidence="2" id="KW-1185">Reference proteome</keyword>
<dbReference type="EMBL" id="CP036498">
    <property type="protein sequence ID" value="QUS42256.1"/>
    <property type="molecule type" value="Genomic_DNA"/>
</dbReference>
<evidence type="ECO:0000313" key="1">
    <source>
        <dbReference type="EMBL" id="QUS42256.1"/>
    </source>
</evidence>
<protein>
    <submittedName>
        <fullName evidence="1">Uncharacterized protein</fullName>
    </submittedName>
</protein>
<sequence>MTTAAYAASDAVEAPAKPVAPKDMKLGDVLHGQLNAMRSRDAKGKRVDVYQVVTEPRRLPAPAGLCNLETGPETFEIVVDGEAQAAQLKRLIGKDVAFKVAAVTCAEQAGQMSEALVTKWSLVGKN</sequence>
<evidence type="ECO:0000313" key="2">
    <source>
        <dbReference type="Proteomes" id="UP000682843"/>
    </source>
</evidence>
<gene>
    <name evidence="1" type="ORF">RPMA_04640</name>
</gene>
<organism evidence="1 2">
    <name type="scientific">Tardiphaga alba</name>
    <dbReference type="NCBI Taxonomy" id="340268"/>
    <lineage>
        <taxon>Bacteria</taxon>
        <taxon>Pseudomonadati</taxon>
        <taxon>Pseudomonadota</taxon>
        <taxon>Alphaproteobacteria</taxon>
        <taxon>Hyphomicrobiales</taxon>
        <taxon>Nitrobacteraceae</taxon>
        <taxon>Tardiphaga</taxon>
    </lineage>
</organism>
<accession>A0ABX8AER1</accession>
<proteinExistence type="predicted"/>
<reference evidence="1 2" key="1">
    <citation type="submission" date="2019-02" db="EMBL/GenBank/DDBJ databases">
        <title>Emended description of the genus Rhodopseudomonas and description of Rhodopseudomonas albus sp. nov., a non-phototrophic, heavy-metal-tolerant bacterium isolated from garden soil.</title>
        <authorList>
            <person name="Bao Z."/>
            <person name="Cao W.W."/>
            <person name="Sato Y."/>
            <person name="Nishizawa T."/>
            <person name="Zhao J."/>
            <person name="Guo Y."/>
            <person name="Ohta H."/>
        </authorList>
    </citation>
    <scope>NUCLEOTIDE SEQUENCE [LARGE SCALE GENOMIC DNA]</scope>
    <source>
        <strain evidence="1 2">SK50-23</strain>
    </source>
</reference>
<name>A0ABX8AER1_9BRAD</name>
<dbReference type="Proteomes" id="UP000682843">
    <property type="component" value="Chromosome"/>
</dbReference>